<dbReference type="AlphaFoldDB" id="A0A482XE72"/>
<evidence type="ECO:0000259" key="7">
    <source>
        <dbReference type="SMART" id="SM00014"/>
    </source>
</evidence>
<dbReference type="GO" id="GO:0006644">
    <property type="term" value="P:phospholipid metabolic process"/>
    <property type="evidence" value="ECO:0007669"/>
    <property type="project" value="InterPro"/>
</dbReference>
<gene>
    <name evidence="8" type="ORF">LSTR_LSTR007254</name>
</gene>
<dbReference type="SUPFAM" id="SSF48317">
    <property type="entry name" value="Acid phosphatase/Vanadium-dependent haloperoxidase"/>
    <property type="match status" value="1"/>
</dbReference>
<dbReference type="InterPro" id="IPR043216">
    <property type="entry name" value="PAP-like"/>
</dbReference>
<organism evidence="8 9">
    <name type="scientific">Laodelphax striatellus</name>
    <name type="common">Small brown planthopper</name>
    <name type="synonym">Delphax striatella</name>
    <dbReference type="NCBI Taxonomy" id="195883"/>
    <lineage>
        <taxon>Eukaryota</taxon>
        <taxon>Metazoa</taxon>
        <taxon>Ecdysozoa</taxon>
        <taxon>Arthropoda</taxon>
        <taxon>Hexapoda</taxon>
        <taxon>Insecta</taxon>
        <taxon>Pterygota</taxon>
        <taxon>Neoptera</taxon>
        <taxon>Paraneoptera</taxon>
        <taxon>Hemiptera</taxon>
        <taxon>Auchenorrhyncha</taxon>
        <taxon>Fulgoroidea</taxon>
        <taxon>Delphacidae</taxon>
        <taxon>Criomorphinae</taxon>
        <taxon>Laodelphax</taxon>
    </lineage>
</organism>
<evidence type="ECO:0000256" key="3">
    <source>
        <dbReference type="ARBA" id="ARBA00022692"/>
    </source>
</evidence>
<evidence type="ECO:0000256" key="6">
    <source>
        <dbReference type="SAM" id="Phobius"/>
    </source>
</evidence>
<dbReference type="GO" id="GO:0046839">
    <property type="term" value="P:phospholipid dephosphorylation"/>
    <property type="evidence" value="ECO:0007669"/>
    <property type="project" value="TreeGrafter"/>
</dbReference>
<accession>A0A482XE72</accession>
<dbReference type="GO" id="GO:0007165">
    <property type="term" value="P:signal transduction"/>
    <property type="evidence" value="ECO:0007669"/>
    <property type="project" value="TreeGrafter"/>
</dbReference>
<dbReference type="SMART" id="SM00014">
    <property type="entry name" value="acidPPc"/>
    <property type="match status" value="1"/>
</dbReference>
<keyword evidence="5 6" id="KW-0472">Membrane</keyword>
<dbReference type="Gene3D" id="1.20.144.10">
    <property type="entry name" value="Phosphatidic acid phosphatase type 2/haloperoxidase"/>
    <property type="match status" value="1"/>
</dbReference>
<evidence type="ECO:0000313" key="9">
    <source>
        <dbReference type="Proteomes" id="UP000291343"/>
    </source>
</evidence>
<keyword evidence="9" id="KW-1185">Reference proteome</keyword>
<keyword evidence="3 6" id="KW-0812">Transmembrane</keyword>
<proteinExistence type="inferred from homology"/>
<sequence>MFEKMQFFKQLIMDCMINLSVYGLLRYVSATWKTPWKGFFCSDISIMYPYTPALMDSELYYATVFSIPIILVLLNSLIAVCKSREYSEVFQDTYRIVSMFVLGYNASRLTAMIGKRAVGRLRPNFYSACKPSVNCDHMSPFTYIHNYTCAQDTDFTRNSFPSQHSTVAFFSAVFILLYLQKRPLHGSLASLSIKHFIQIIVLQLAWTMAIFRIRNYFHHESDVLAGILIGTFWAFVTV</sequence>
<dbReference type="GO" id="GO:0008195">
    <property type="term" value="F:phosphatidate phosphatase activity"/>
    <property type="evidence" value="ECO:0007669"/>
    <property type="project" value="TreeGrafter"/>
</dbReference>
<dbReference type="InterPro" id="IPR000326">
    <property type="entry name" value="PAP2/HPO"/>
</dbReference>
<evidence type="ECO:0000313" key="8">
    <source>
        <dbReference type="EMBL" id="RZF43982.1"/>
    </source>
</evidence>
<dbReference type="InParanoid" id="A0A482XE72"/>
<evidence type="ECO:0000256" key="4">
    <source>
        <dbReference type="ARBA" id="ARBA00022989"/>
    </source>
</evidence>
<evidence type="ECO:0000256" key="2">
    <source>
        <dbReference type="ARBA" id="ARBA00008816"/>
    </source>
</evidence>
<comment type="subcellular location">
    <subcellularLocation>
        <location evidence="1">Membrane</location>
        <topology evidence="1">Multi-pass membrane protein</topology>
    </subcellularLocation>
</comment>
<name>A0A482XE72_LAOST</name>
<evidence type="ECO:0000256" key="5">
    <source>
        <dbReference type="ARBA" id="ARBA00023136"/>
    </source>
</evidence>
<feature type="transmembrane region" description="Helical" evidence="6">
    <location>
        <begin position="12"/>
        <end position="29"/>
    </location>
</feature>
<dbReference type="PANTHER" id="PTHR10165">
    <property type="entry name" value="LIPID PHOSPHATE PHOSPHATASE"/>
    <property type="match status" value="1"/>
</dbReference>
<reference evidence="8 9" key="1">
    <citation type="journal article" date="2017" name="Gigascience">
        <title>Genome sequence of the small brown planthopper, Laodelphax striatellus.</title>
        <authorList>
            <person name="Zhu J."/>
            <person name="Jiang F."/>
            <person name="Wang X."/>
            <person name="Yang P."/>
            <person name="Bao Y."/>
            <person name="Zhao W."/>
            <person name="Wang W."/>
            <person name="Lu H."/>
            <person name="Wang Q."/>
            <person name="Cui N."/>
            <person name="Li J."/>
            <person name="Chen X."/>
            <person name="Luo L."/>
            <person name="Yu J."/>
            <person name="Kang L."/>
            <person name="Cui F."/>
        </authorList>
    </citation>
    <scope>NUCLEOTIDE SEQUENCE [LARGE SCALE GENOMIC DNA]</scope>
    <source>
        <strain evidence="8">Lst14</strain>
    </source>
</reference>
<evidence type="ECO:0000256" key="1">
    <source>
        <dbReference type="ARBA" id="ARBA00004141"/>
    </source>
</evidence>
<dbReference type="Pfam" id="PF01569">
    <property type="entry name" value="PAP2"/>
    <property type="match status" value="1"/>
</dbReference>
<protein>
    <recommendedName>
        <fullName evidence="7">Phosphatidic acid phosphatase type 2/haloperoxidase domain-containing protein</fullName>
    </recommendedName>
</protein>
<dbReference type="Proteomes" id="UP000291343">
    <property type="component" value="Unassembled WGS sequence"/>
</dbReference>
<dbReference type="EMBL" id="QKKF02011778">
    <property type="protein sequence ID" value="RZF43982.1"/>
    <property type="molecule type" value="Genomic_DNA"/>
</dbReference>
<dbReference type="InterPro" id="IPR036938">
    <property type="entry name" value="PAP2/HPO_sf"/>
</dbReference>
<keyword evidence="4 6" id="KW-1133">Transmembrane helix</keyword>
<comment type="similarity">
    <text evidence="2">Belongs to the PA-phosphatase related phosphoesterase family.</text>
</comment>
<dbReference type="PANTHER" id="PTHR10165:SF197">
    <property type="entry name" value="FI04477P-RELATED"/>
    <property type="match status" value="1"/>
</dbReference>
<dbReference type="GO" id="GO:0005886">
    <property type="term" value="C:plasma membrane"/>
    <property type="evidence" value="ECO:0007669"/>
    <property type="project" value="TreeGrafter"/>
</dbReference>
<dbReference type="STRING" id="195883.A0A482XE72"/>
<feature type="domain" description="Phosphatidic acid phosphatase type 2/haloperoxidase" evidence="7">
    <location>
        <begin position="95"/>
        <end position="238"/>
    </location>
</feature>
<dbReference type="OrthoDB" id="8907274at2759"/>
<feature type="transmembrane region" description="Helical" evidence="6">
    <location>
        <begin position="217"/>
        <end position="236"/>
    </location>
</feature>
<comment type="caution">
    <text evidence="8">The sequence shown here is derived from an EMBL/GenBank/DDBJ whole genome shotgun (WGS) entry which is preliminary data.</text>
</comment>
<feature type="non-terminal residue" evidence="8">
    <location>
        <position position="238"/>
    </location>
</feature>
<feature type="transmembrane region" description="Helical" evidence="6">
    <location>
        <begin position="59"/>
        <end position="81"/>
    </location>
</feature>